<name>A0A846Y3S2_9NOCA</name>
<comment type="caution">
    <text evidence="1">The sequence shown here is derived from an EMBL/GenBank/DDBJ whole genome shotgun (WGS) entry which is preliminary data.</text>
</comment>
<evidence type="ECO:0000313" key="1">
    <source>
        <dbReference type="EMBL" id="NKY54166.1"/>
    </source>
</evidence>
<proteinExistence type="predicted"/>
<protein>
    <submittedName>
        <fullName evidence="1">Uncharacterized protein</fullName>
    </submittedName>
</protein>
<dbReference type="EMBL" id="JAAXOP010000025">
    <property type="protein sequence ID" value="NKY54166.1"/>
    <property type="molecule type" value="Genomic_DNA"/>
</dbReference>
<organism evidence="1 2">
    <name type="scientific">Nocardia vermiculata</name>
    <dbReference type="NCBI Taxonomy" id="257274"/>
    <lineage>
        <taxon>Bacteria</taxon>
        <taxon>Bacillati</taxon>
        <taxon>Actinomycetota</taxon>
        <taxon>Actinomycetes</taxon>
        <taxon>Mycobacteriales</taxon>
        <taxon>Nocardiaceae</taxon>
        <taxon>Nocardia</taxon>
    </lineage>
</organism>
<reference evidence="1 2" key="1">
    <citation type="submission" date="2020-04" db="EMBL/GenBank/DDBJ databases">
        <title>MicrobeNet Type strains.</title>
        <authorList>
            <person name="Nicholson A.C."/>
        </authorList>
    </citation>
    <scope>NUCLEOTIDE SEQUENCE [LARGE SCALE GENOMIC DNA]</scope>
    <source>
        <strain evidence="1 2">JCM 12354</strain>
    </source>
</reference>
<evidence type="ECO:0000313" key="2">
    <source>
        <dbReference type="Proteomes" id="UP000565711"/>
    </source>
</evidence>
<dbReference type="Proteomes" id="UP000565711">
    <property type="component" value="Unassembled WGS sequence"/>
</dbReference>
<dbReference type="AlphaFoldDB" id="A0A846Y3S2"/>
<gene>
    <name evidence="1" type="ORF">HGA08_28635</name>
</gene>
<accession>A0A846Y3S2</accession>
<keyword evidence="2" id="KW-1185">Reference proteome</keyword>
<sequence length="101" mass="11397">MRYRPTALGWIDPEVSTAPEWDRAQVLRLARRLGYALVWPPEDSSLALFDVVISADVDAVLAPASGHFDTLMLDRLMHVVSIETACPRLSFDRWFQAGGRR</sequence>